<comment type="caution">
    <text evidence="1">The sequence shown here is derived from an EMBL/GenBank/DDBJ whole genome shotgun (WGS) entry which is preliminary data.</text>
</comment>
<organism evidence="1 2">
    <name type="scientific">Apolygus lucorum</name>
    <name type="common">Small green plant bug</name>
    <name type="synonym">Lygocoris lucorum</name>
    <dbReference type="NCBI Taxonomy" id="248454"/>
    <lineage>
        <taxon>Eukaryota</taxon>
        <taxon>Metazoa</taxon>
        <taxon>Ecdysozoa</taxon>
        <taxon>Arthropoda</taxon>
        <taxon>Hexapoda</taxon>
        <taxon>Insecta</taxon>
        <taxon>Pterygota</taxon>
        <taxon>Neoptera</taxon>
        <taxon>Paraneoptera</taxon>
        <taxon>Hemiptera</taxon>
        <taxon>Heteroptera</taxon>
        <taxon>Panheteroptera</taxon>
        <taxon>Cimicomorpha</taxon>
        <taxon>Miridae</taxon>
        <taxon>Mirini</taxon>
        <taxon>Apolygus</taxon>
    </lineage>
</organism>
<gene>
    <name evidence="1" type="ORF">GE061_001699</name>
</gene>
<dbReference type="EMBL" id="WIXP02000001">
    <property type="protein sequence ID" value="KAF6217345.1"/>
    <property type="molecule type" value="Genomic_DNA"/>
</dbReference>
<evidence type="ECO:0000313" key="2">
    <source>
        <dbReference type="Proteomes" id="UP000466442"/>
    </source>
</evidence>
<reference evidence="1" key="1">
    <citation type="journal article" date="2021" name="Mol. Ecol. Resour.">
        <title>Apolygus lucorum genome provides insights into omnivorousness and mesophyll feeding.</title>
        <authorList>
            <person name="Liu Y."/>
            <person name="Liu H."/>
            <person name="Wang H."/>
            <person name="Huang T."/>
            <person name="Liu B."/>
            <person name="Yang B."/>
            <person name="Yin L."/>
            <person name="Li B."/>
            <person name="Zhang Y."/>
            <person name="Zhang S."/>
            <person name="Jiang F."/>
            <person name="Zhang X."/>
            <person name="Ren Y."/>
            <person name="Wang B."/>
            <person name="Wang S."/>
            <person name="Lu Y."/>
            <person name="Wu K."/>
            <person name="Fan W."/>
            <person name="Wang G."/>
        </authorList>
    </citation>
    <scope>NUCLEOTIDE SEQUENCE</scope>
    <source>
        <strain evidence="1">12Hb</strain>
    </source>
</reference>
<name>A0A8S9YG79_APOLU</name>
<proteinExistence type="predicted"/>
<evidence type="ECO:0000313" key="1">
    <source>
        <dbReference type="EMBL" id="KAF6217345.1"/>
    </source>
</evidence>
<keyword evidence="2" id="KW-1185">Reference proteome</keyword>
<dbReference type="Proteomes" id="UP000466442">
    <property type="component" value="Linkage Group LG1"/>
</dbReference>
<protein>
    <submittedName>
        <fullName evidence="1">Uncharacterized protein</fullName>
    </submittedName>
</protein>
<sequence length="113" mass="13154">MEAPLLPKTRGTLSSRAHRVGFQFDSSHATCGSQAINHHLPQWKKLIFFLNFKNHTYLPDQERSTDVEDRPREDTLTHYAHFEPPEVPSFFDWRQHLPTGRSPADVTFYSMSI</sequence>
<dbReference type="AlphaFoldDB" id="A0A8S9YG79"/>
<accession>A0A8S9YG79</accession>